<proteinExistence type="predicted"/>
<feature type="domain" description="DUF1585" evidence="2">
    <location>
        <begin position="776"/>
        <end position="848"/>
    </location>
</feature>
<gene>
    <name evidence="8" type="ORF">Enr13x_73590</name>
</gene>
<accession>A0A518I2W2</accession>
<reference evidence="8 9" key="1">
    <citation type="submission" date="2019-03" db="EMBL/GenBank/DDBJ databases">
        <title>Deep-cultivation of Planctomycetes and their phenomic and genomic characterization uncovers novel biology.</title>
        <authorList>
            <person name="Wiegand S."/>
            <person name="Jogler M."/>
            <person name="Boedeker C."/>
            <person name="Pinto D."/>
            <person name="Vollmers J."/>
            <person name="Rivas-Marin E."/>
            <person name="Kohn T."/>
            <person name="Peeters S.H."/>
            <person name="Heuer A."/>
            <person name="Rast P."/>
            <person name="Oberbeckmann S."/>
            <person name="Bunk B."/>
            <person name="Jeske O."/>
            <person name="Meyerdierks A."/>
            <person name="Storesund J.E."/>
            <person name="Kallscheuer N."/>
            <person name="Luecker S."/>
            <person name="Lage O.M."/>
            <person name="Pohl T."/>
            <person name="Merkel B.J."/>
            <person name="Hornburger P."/>
            <person name="Mueller R.-W."/>
            <person name="Bruemmer F."/>
            <person name="Labrenz M."/>
            <person name="Spormann A.M."/>
            <person name="Op den Camp H."/>
            <person name="Overmann J."/>
            <person name="Amann R."/>
            <person name="Jetten M.S.M."/>
            <person name="Mascher T."/>
            <person name="Medema M.H."/>
            <person name="Devos D.P."/>
            <person name="Kaster A.-K."/>
            <person name="Ovreas L."/>
            <person name="Rohde M."/>
            <person name="Galperin M.Y."/>
            <person name="Jogler C."/>
        </authorList>
    </citation>
    <scope>NUCLEOTIDE SEQUENCE [LARGE SCALE GENOMIC DNA]</scope>
    <source>
        <strain evidence="8 9">Enr13</strain>
    </source>
</reference>
<name>A0A518I2W2_9BACT</name>
<evidence type="ECO:0000313" key="8">
    <source>
        <dbReference type="EMBL" id="QDV47450.1"/>
    </source>
</evidence>
<evidence type="ECO:0000259" key="5">
    <source>
        <dbReference type="Pfam" id="PF07631"/>
    </source>
</evidence>
<dbReference type="Proteomes" id="UP000319004">
    <property type="component" value="Chromosome"/>
</dbReference>
<organism evidence="8 9">
    <name type="scientific">Stieleria neptunia</name>
    <dbReference type="NCBI Taxonomy" id="2527979"/>
    <lineage>
        <taxon>Bacteria</taxon>
        <taxon>Pseudomonadati</taxon>
        <taxon>Planctomycetota</taxon>
        <taxon>Planctomycetia</taxon>
        <taxon>Pirellulales</taxon>
        <taxon>Pirellulaceae</taxon>
        <taxon>Stieleria</taxon>
    </lineage>
</organism>
<dbReference type="InterPro" id="IPR011429">
    <property type="entry name" value="Cyt_c_Planctomycete-type"/>
</dbReference>
<evidence type="ECO:0008006" key="10">
    <source>
        <dbReference type="Google" id="ProtNLM"/>
    </source>
</evidence>
<evidence type="ECO:0000259" key="7">
    <source>
        <dbReference type="Pfam" id="PF07637"/>
    </source>
</evidence>
<dbReference type="Pfam" id="PF07637">
    <property type="entry name" value="PSD5"/>
    <property type="match status" value="1"/>
</dbReference>
<dbReference type="KEGG" id="snep:Enr13x_73590"/>
<protein>
    <recommendedName>
        <fullName evidence="10">Planctomycete cytochrome C</fullName>
    </recommendedName>
</protein>
<feature type="signal peptide" evidence="1">
    <location>
        <begin position="1"/>
        <end position="20"/>
    </location>
</feature>
<dbReference type="Pfam" id="PF07627">
    <property type="entry name" value="PSCyt3"/>
    <property type="match status" value="1"/>
</dbReference>
<evidence type="ECO:0000259" key="4">
    <source>
        <dbReference type="Pfam" id="PF07627"/>
    </source>
</evidence>
<dbReference type="Pfam" id="PF07626">
    <property type="entry name" value="PSD3"/>
    <property type="match status" value="1"/>
</dbReference>
<dbReference type="OrthoDB" id="175242at2"/>
<keyword evidence="9" id="KW-1185">Reference proteome</keyword>
<sequence precursor="true">MRLASSLSLLALLLCCTVSADGPSPEQQAVMPTKHLAVFEKYCFDCHDAASKEGQLDLESLSLEISRDIPTAQWWSQILAALNAGEMPPMDAEQITDAEKAALLQDLSVQMVKARNILSDSGGEITLRRLNRREYQNTLEALLGFRPDVSSLPADDSTGGFDTAGASLFFSADQFEQYRATATSALKIALSDRKKPRSEVHRVEPEETHSKEYFDREESLLDAIKRADAFLAQDKKPPQDFGFRDFAHAKKQSERSRVHLKQMQDYTRRPQAKDGAFLLRYEGHKRPSISTPKVSTAGGRYILRVRAGAYDDSPQRQRYLEYGIGNPKEYRVLGQVKIPGTVSKPTVVEVPIDLDPGTSGAFQILWRDYKEQASRFVTHLFQREINGIGQLPVVWVDWVEVEGPVFDEWLNPAKDDLVPPRRSGEDHASYARRLIESFATRAFRKRPPADEFIDKLVERYLAKRKNGNHHVASIIDSYALVLSSPSFLYMLEPRGSDQPKRLTDRELAVRLAYFLWSAPPDAELYAAADAGTLSHGDMLRAQTARLLKDQRSSEFINSFAHQWLDMVRLDMFDFDARLHPEFDQAVRRSARQEVYATIRHVLDQRLPLGTLLKADFVMVNDVLADFYSLPGVEGSHFRQVPLPATSPRGGLLGTAAMHVMGADGTRSVPAVRGAWVLTHLLHDPPPPPPANIPQLSRLSGEPRSGRDLQTLHQEAPQCAQCHRKIDPIGFGLENFTAAGLWRDTETVYVESSNAKQFKLPKSASFDIDASGALIRGEAFSNFFELRDAIASYDDAFARGFTEHLIAYALGRPYQISDHNLATEITQQASREGDRIDAFIHALVQSKAFRRK</sequence>
<evidence type="ECO:0000259" key="2">
    <source>
        <dbReference type="Pfam" id="PF07624"/>
    </source>
</evidence>
<feature type="domain" description="DUF1595" evidence="7">
    <location>
        <begin position="430"/>
        <end position="492"/>
    </location>
</feature>
<dbReference type="InterPro" id="IPR013039">
    <property type="entry name" value="DUF1588"/>
</dbReference>
<feature type="domain" description="DUF1592" evidence="5">
    <location>
        <begin position="502"/>
        <end position="628"/>
    </location>
</feature>
<dbReference type="Pfam" id="PF07635">
    <property type="entry name" value="PSCyt1"/>
    <property type="match status" value="1"/>
</dbReference>
<feature type="domain" description="DUF1588" evidence="4">
    <location>
        <begin position="648"/>
        <end position="745"/>
    </location>
</feature>
<feature type="domain" description="Cytochrome C Planctomycete-type" evidence="6">
    <location>
        <begin position="43"/>
        <end position="91"/>
    </location>
</feature>
<dbReference type="AlphaFoldDB" id="A0A518I2W2"/>
<dbReference type="RefSeq" id="WP_145391574.1">
    <property type="nucleotide sequence ID" value="NZ_CP037423.1"/>
</dbReference>
<dbReference type="Pfam" id="PF07631">
    <property type="entry name" value="PSD4"/>
    <property type="match status" value="1"/>
</dbReference>
<feature type="chain" id="PRO_5021873551" description="Planctomycete cytochrome C" evidence="1">
    <location>
        <begin position="21"/>
        <end position="851"/>
    </location>
</feature>
<dbReference type="InterPro" id="IPR013042">
    <property type="entry name" value="DUF1592"/>
</dbReference>
<keyword evidence="1" id="KW-0732">Signal</keyword>
<evidence type="ECO:0000259" key="6">
    <source>
        <dbReference type="Pfam" id="PF07635"/>
    </source>
</evidence>
<evidence type="ECO:0000313" key="9">
    <source>
        <dbReference type="Proteomes" id="UP000319004"/>
    </source>
</evidence>
<feature type="domain" description="DUF1587" evidence="3">
    <location>
        <begin position="128"/>
        <end position="189"/>
    </location>
</feature>
<dbReference type="InterPro" id="IPR011478">
    <property type="entry name" value="DUF1585"/>
</dbReference>
<evidence type="ECO:0000259" key="3">
    <source>
        <dbReference type="Pfam" id="PF07626"/>
    </source>
</evidence>
<dbReference type="EMBL" id="CP037423">
    <property type="protein sequence ID" value="QDV47450.1"/>
    <property type="molecule type" value="Genomic_DNA"/>
</dbReference>
<evidence type="ECO:0000256" key="1">
    <source>
        <dbReference type="SAM" id="SignalP"/>
    </source>
</evidence>
<dbReference type="Pfam" id="PF07624">
    <property type="entry name" value="PSD2"/>
    <property type="match status" value="1"/>
</dbReference>
<dbReference type="InterPro" id="IPR013043">
    <property type="entry name" value="DUF1595"/>
</dbReference>
<dbReference type="InterPro" id="IPR013036">
    <property type="entry name" value="DUF1587"/>
</dbReference>